<name>A0A1I3CW15_9FLAO</name>
<dbReference type="AlphaFoldDB" id="A0A1I3CW15"/>
<keyword evidence="3" id="KW-1185">Reference proteome</keyword>
<feature type="transmembrane region" description="Helical" evidence="1">
    <location>
        <begin position="65"/>
        <end position="84"/>
    </location>
</feature>
<dbReference type="STRING" id="1125876.SAMN05443292_0106"/>
<feature type="transmembrane region" description="Helical" evidence="1">
    <location>
        <begin position="12"/>
        <end position="30"/>
    </location>
</feature>
<feature type="transmembrane region" description="Helical" evidence="1">
    <location>
        <begin position="96"/>
        <end position="115"/>
    </location>
</feature>
<proteinExistence type="predicted"/>
<dbReference type="EMBL" id="FOQT01000001">
    <property type="protein sequence ID" value="SFH78528.1"/>
    <property type="molecule type" value="Genomic_DNA"/>
</dbReference>
<evidence type="ECO:0000313" key="2">
    <source>
        <dbReference type="EMBL" id="SFH78528.1"/>
    </source>
</evidence>
<accession>A0A1I3CW15</accession>
<gene>
    <name evidence="2" type="ORF">SAMN05443292_0106</name>
</gene>
<protein>
    <submittedName>
        <fullName evidence="2">Uncharacterized protein</fullName>
    </submittedName>
</protein>
<evidence type="ECO:0000256" key="1">
    <source>
        <dbReference type="SAM" id="Phobius"/>
    </source>
</evidence>
<dbReference type="Proteomes" id="UP000198931">
    <property type="component" value="Unassembled WGS sequence"/>
</dbReference>
<keyword evidence="1" id="KW-0472">Membrane</keyword>
<reference evidence="2 3" key="1">
    <citation type="submission" date="2016-10" db="EMBL/GenBank/DDBJ databases">
        <authorList>
            <person name="de Groot N.N."/>
        </authorList>
    </citation>
    <scope>NUCLEOTIDE SEQUENCE [LARGE SCALE GENOMIC DNA]</scope>
    <source>
        <strain evidence="2 3">DSM 26000</strain>
    </source>
</reference>
<sequence>MKKVIFKNLCFFYGLIIFIIILLLLNLVTIFSTFEIKILLPIIIQTLLLVLIFEKHIILKLILKIWSGIFFIAAFGMKLFGMFLKDISYDFQTFNIQKYLLPTFMLLIGVLIFVLTDKTVEKVK</sequence>
<organism evidence="2 3">
    <name type="scientific">Halpernia frigidisoli</name>
    <dbReference type="NCBI Taxonomy" id="1125876"/>
    <lineage>
        <taxon>Bacteria</taxon>
        <taxon>Pseudomonadati</taxon>
        <taxon>Bacteroidota</taxon>
        <taxon>Flavobacteriia</taxon>
        <taxon>Flavobacteriales</taxon>
        <taxon>Weeksellaceae</taxon>
        <taxon>Chryseobacterium group</taxon>
        <taxon>Halpernia</taxon>
    </lineage>
</organism>
<keyword evidence="1" id="KW-1133">Transmembrane helix</keyword>
<evidence type="ECO:0000313" key="3">
    <source>
        <dbReference type="Proteomes" id="UP000198931"/>
    </source>
</evidence>
<feature type="transmembrane region" description="Helical" evidence="1">
    <location>
        <begin position="36"/>
        <end position="53"/>
    </location>
</feature>
<keyword evidence="1" id="KW-0812">Transmembrane</keyword>